<reference evidence="2" key="1">
    <citation type="submission" date="2022-07" db="EMBL/GenBank/DDBJ databases">
        <title>Phylogenomic reconstructions and comparative analyses of Kickxellomycotina fungi.</title>
        <authorList>
            <person name="Reynolds N.K."/>
            <person name="Stajich J.E."/>
            <person name="Barry K."/>
            <person name="Grigoriev I.V."/>
            <person name="Crous P."/>
            <person name="Smith M.E."/>
        </authorList>
    </citation>
    <scope>NUCLEOTIDE SEQUENCE</scope>
    <source>
        <strain evidence="2">BCRC 34489</strain>
    </source>
</reference>
<sequence length="84" mass="9692">MSPTVYSADNASTLYSRPSTGAPSHEKFIYPYDSNNNKKNKQKTPNRWCAKRHVQRISAAMLSGGIYPLYRRIRRCQQAKYPQP</sequence>
<evidence type="ECO:0000313" key="2">
    <source>
        <dbReference type="EMBL" id="KAJ2784935.1"/>
    </source>
</evidence>
<dbReference type="AlphaFoldDB" id="A0A9W8LM89"/>
<comment type="caution">
    <text evidence="2">The sequence shown here is derived from an EMBL/GenBank/DDBJ whole genome shotgun (WGS) entry which is preliminary data.</text>
</comment>
<organism evidence="2 3">
    <name type="scientific">Coemansia interrupta</name>
    <dbReference type="NCBI Taxonomy" id="1126814"/>
    <lineage>
        <taxon>Eukaryota</taxon>
        <taxon>Fungi</taxon>
        <taxon>Fungi incertae sedis</taxon>
        <taxon>Zoopagomycota</taxon>
        <taxon>Kickxellomycotina</taxon>
        <taxon>Kickxellomycetes</taxon>
        <taxon>Kickxellales</taxon>
        <taxon>Kickxellaceae</taxon>
        <taxon>Coemansia</taxon>
    </lineage>
</organism>
<dbReference type="Proteomes" id="UP001140172">
    <property type="component" value="Unassembled WGS sequence"/>
</dbReference>
<proteinExistence type="predicted"/>
<feature type="compositionally biased region" description="Polar residues" evidence="1">
    <location>
        <begin position="1"/>
        <end position="22"/>
    </location>
</feature>
<feature type="compositionally biased region" description="Basic residues" evidence="1">
    <location>
        <begin position="38"/>
        <end position="48"/>
    </location>
</feature>
<evidence type="ECO:0000313" key="3">
    <source>
        <dbReference type="Proteomes" id="UP001140172"/>
    </source>
</evidence>
<dbReference type="EMBL" id="JANBUM010000101">
    <property type="protein sequence ID" value="KAJ2784935.1"/>
    <property type="molecule type" value="Genomic_DNA"/>
</dbReference>
<feature type="region of interest" description="Disordered" evidence="1">
    <location>
        <begin position="1"/>
        <end position="48"/>
    </location>
</feature>
<protein>
    <submittedName>
        <fullName evidence="2">Uncharacterized protein</fullName>
    </submittedName>
</protein>
<name>A0A9W8LM89_9FUNG</name>
<gene>
    <name evidence="2" type="ORF">GGI15_002089</name>
</gene>
<dbReference type="OrthoDB" id="5568802at2759"/>
<keyword evidence="3" id="KW-1185">Reference proteome</keyword>
<feature type="non-terminal residue" evidence="2">
    <location>
        <position position="84"/>
    </location>
</feature>
<accession>A0A9W8LM89</accession>
<evidence type="ECO:0000256" key="1">
    <source>
        <dbReference type="SAM" id="MobiDB-lite"/>
    </source>
</evidence>